<accession>A0A840L942</accession>
<proteinExistence type="predicted"/>
<evidence type="ECO:0000259" key="2">
    <source>
        <dbReference type="Pfam" id="PF00496"/>
    </source>
</evidence>
<dbReference type="GO" id="GO:1904680">
    <property type="term" value="F:peptide transmembrane transporter activity"/>
    <property type="evidence" value="ECO:0007669"/>
    <property type="project" value="TreeGrafter"/>
</dbReference>
<comment type="caution">
    <text evidence="4">The sequence shown here is derived from an EMBL/GenBank/DDBJ whole genome shotgun (WGS) entry which is preliminary data.</text>
</comment>
<dbReference type="InterPro" id="IPR000914">
    <property type="entry name" value="SBP_5_dom"/>
</dbReference>
<dbReference type="GO" id="GO:0003677">
    <property type="term" value="F:DNA binding"/>
    <property type="evidence" value="ECO:0007669"/>
    <property type="project" value="UniProtKB-KW"/>
</dbReference>
<feature type="domain" description="Solute-binding protein family 5" evidence="2">
    <location>
        <begin position="175"/>
        <end position="380"/>
    </location>
</feature>
<evidence type="ECO:0000256" key="1">
    <source>
        <dbReference type="ARBA" id="ARBA00023125"/>
    </source>
</evidence>
<dbReference type="PANTHER" id="PTHR30290:SF72">
    <property type="entry name" value="HTH-TYPE TRANSCRIPTIONAL REGULATOR SGRR"/>
    <property type="match status" value="1"/>
</dbReference>
<evidence type="ECO:0000259" key="3">
    <source>
        <dbReference type="Pfam" id="PF12793"/>
    </source>
</evidence>
<dbReference type="InterPro" id="IPR025370">
    <property type="entry name" value="SgrR_HTH_N"/>
</dbReference>
<gene>
    <name evidence="4" type="ORF">HNP55_003234</name>
</gene>
<dbReference type="SUPFAM" id="SSF53850">
    <property type="entry name" value="Periplasmic binding protein-like II"/>
    <property type="match status" value="1"/>
</dbReference>
<dbReference type="Pfam" id="PF12793">
    <property type="entry name" value="SgrR_N"/>
    <property type="match status" value="1"/>
</dbReference>
<reference evidence="4 5" key="1">
    <citation type="submission" date="2020-08" db="EMBL/GenBank/DDBJ databases">
        <title>Functional genomics of gut bacteria from endangered species of beetles.</title>
        <authorList>
            <person name="Carlos-Shanley C."/>
        </authorList>
    </citation>
    <scope>NUCLEOTIDE SEQUENCE [LARGE SCALE GENOMIC DNA]</scope>
    <source>
        <strain evidence="4 5">S00239</strain>
    </source>
</reference>
<evidence type="ECO:0000313" key="5">
    <source>
        <dbReference type="Proteomes" id="UP000562027"/>
    </source>
</evidence>
<protein>
    <submittedName>
        <fullName evidence="4">SgrR family transcriptional regulator</fullName>
    </submittedName>
</protein>
<dbReference type="PANTHER" id="PTHR30290">
    <property type="entry name" value="PERIPLASMIC BINDING COMPONENT OF ABC TRANSPORTER"/>
    <property type="match status" value="1"/>
</dbReference>
<keyword evidence="1" id="KW-0238">DNA-binding</keyword>
<keyword evidence="5" id="KW-1185">Reference proteome</keyword>
<dbReference type="AlphaFoldDB" id="A0A840L942"/>
<dbReference type="InterPro" id="IPR039424">
    <property type="entry name" value="SBP_5"/>
</dbReference>
<organism evidence="4 5">
    <name type="scientific">Roseateles oligotrophus</name>
    <dbReference type="NCBI Taxonomy" id="1769250"/>
    <lineage>
        <taxon>Bacteria</taxon>
        <taxon>Pseudomonadati</taxon>
        <taxon>Pseudomonadota</taxon>
        <taxon>Betaproteobacteria</taxon>
        <taxon>Burkholderiales</taxon>
        <taxon>Sphaerotilaceae</taxon>
        <taxon>Roseateles</taxon>
    </lineage>
</organism>
<dbReference type="GO" id="GO:0015833">
    <property type="term" value="P:peptide transport"/>
    <property type="evidence" value="ECO:0007669"/>
    <property type="project" value="TreeGrafter"/>
</dbReference>
<dbReference type="Pfam" id="PF00496">
    <property type="entry name" value="SBP_bac_5"/>
    <property type="match status" value="1"/>
</dbReference>
<evidence type="ECO:0000313" key="4">
    <source>
        <dbReference type="EMBL" id="MBB4844690.1"/>
    </source>
</evidence>
<dbReference type="Proteomes" id="UP000562027">
    <property type="component" value="Unassembled WGS sequence"/>
</dbReference>
<dbReference type="RefSeq" id="WP_184301459.1">
    <property type="nucleotide sequence ID" value="NZ_JACHLP010000006.1"/>
</dbReference>
<feature type="domain" description="Transcriptional regulator SgrR N-terminal HTH" evidence="3">
    <location>
        <begin position="19"/>
        <end position="122"/>
    </location>
</feature>
<name>A0A840L942_9BURK</name>
<sequence length="582" mass="64092">MRMTASKPKPAPPAAPSLLREQYIRLAEGLPSPASLSLGAVAERLCCGERNARLLLARMQAQTWLSWTPSRGRGRLSTLTLHQDPGALRVLQLQQLLEDGRVEAAFRGLPPAARSRVKQALPAFLGASPGGGLRMPFYRPLHALDPIHVTRRTEAHMVSQLCERLSAYDLTSESIVPALAHHWESREDGRCWRLWLRPGLRFQDGRPLRARDAAASLLRLRDTAGPHRALMSHLQDIACKGQRLDLQLLSPDHLLPHRLAHHACAILPEGDWARPDFTQLPIGAGAFRLLRNNEHRATLQAFEGYWGIRPLLDQIDLWVVPAGSAMPAVDIKLGQQSTQAHPGQQKRWQVLQQAEQGCDFVLLKPSRPAFATAAARCAIGHWLRSHVAGTTPGTRFRPARAWLPAWQHLLRPDPRPPAAPPLPRQLLMFTYELDEHIALARRVIEACEAAGSSVRLEVVSAPEFAAGVWHGPADLVVAGEVLGDDMEFGQYSALSGEAGFHAWLPPALRKSLATICRATAAEALPAQRLAAMESAFRRLALAGAFLPMRHVLQQLTHAPELGGVALARCGWMDFRKLWLPGA</sequence>
<dbReference type="Gene3D" id="3.40.190.10">
    <property type="entry name" value="Periplasmic binding protein-like II"/>
    <property type="match status" value="1"/>
</dbReference>
<dbReference type="EMBL" id="JACHLP010000006">
    <property type="protein sequence ID" value="MBB4844690.1"/>
    <property type="molecule type" value="Genomic_DNA"/>
</dbReference>